<dbReference type="Proteomes" id="UP000524246">
    <property type="component" value="Unassembled WGS sequence"/>
</dbReference>
<accession>A0A7X9FU13</accession>
<comment type="caution">
    <text evidence="5">The sequence shown here is derived from an EMBL/GenBank/DDBJ whole genome shotgun (WGS) entry which is preliminary data.</text>
</comment>
<organism evidence="5 6">
    <name type="scientific">SAR324 cluster bacterium</name>
    <dbReference type="NCBI Taxonomy" id="2024889"/>
    <lineage>
        <taxon>Bacteria</taxon>
        <taxon>Deltaproteobacteria</taxon>
        <taxon>SAR324 cluster</taxon>
    </lineage>
</organism>
<proteinExistence type="inferred from homology"/>
<dbReference type="GO" id="GO:0016301">
    <property type="term" value="F:kinase activity"/>
    <property type="evidence" value="ECO:0007669"/>
    <property type="project" value="UniProtKB-KW"/>
</dbReference>
<dbReference type="SUPFAM" id="SSF53613">
    <property type="entry name" value="Ribokinase-like"/>
    <property type="match status" value="1"/>
</dbReference>
<keyword evidence="3 5" id="KW-0418">Kinase</keyword>
<dbReference type="PANTHER" id="PTHR43320">
    <property type="entry name" value="SUGAR KINASE"/>
    <property type="match status" value="1"/>
</dbReference>
<gene>
    <name evidence="5" type="ORF">GYA55_13260</name>
</gene>
<dbReference type="EMBL" id="JAAZON010000605">
    <property type="protein sequence ID" value="NMC64126.1"/>
    <property type="molecule type" value="Genomic_DNA"/>
</dbReference>
<evidence type="ECO:0000256" key="3">
    <source>
        <dbReference type="ARBA" id="ARBA00022777"/>
    </source>
</evidence>
<comment type="similarity">
    <text evidence="1">Belongs to the carbohydrate kinase PfkB family.</text>
</comment>
<dbReference type="Pfam" id="PF00294">
    <property type="entry name" value="PfkB"/>
    <property type="match status" value="1"/>
</dbReference>
<dbReference type="Gene3D" id="3.40.1190.20">
    <property type="match status" value="1"/>
</dbReference>
<dbReference type="InterPro" id="IPR052700">
    <property type="entry name" value="Carb_kinase_PfkB-like"/>
</dbReference>
<sequence length="327" mass="34847">MSRIEVCGFANAILDVLVKIDDDLFNALGLEKGTMRLVDEAEQKSLLAACSKFPSQKVSGGSVANSIIACAQLGAKAGLIGRMGDDENGRFYKAECESLGIKMPNALSPGETTGTCLSIITPDAERTMRTSLGAAKALGEDNLPLDVIFSSDWLFIEGYVISNGLKVREVLRKLLAEAKTKHLKIAFTVSESWVVNSFRDIVEDIVSQSDLVFCNASEACALTGETSEESAFELLSSKLPGVAVTAGEKGAFVSWKGVKGFVEAFQREAVDLTGAGDMFAGALIYGILRNVPILEAARKACFLAGEVISGVGARLQTDIKVLWEQCS</sequence>
<evidence type="ECO:0000256" key="1">
    <source>
        <dbReference type="ARBA" id="ARBA00010688"/>
    </source>
</evidence>
<dbReference type="InterPro" id="IPR011611">
    <property type="entry name" value="PfkB_dom"/>
</dbReference>
<evidence type="ECO:0000313" key="5">
    <source>
        <dbReference type="EMBL" id="NMC64126.1"/>
    </source>
</evidence>
<evidence type="ECO:0000313" key="6">
    <source>
        <dbReference type="Proteomes" id="UP000524246"/>
    </source>
</evidence>
<dbReference type="CDD" id="cd01168">
    <property type="entry name" value="adenosine_kinase"/>
    <property type="match status" value="1"/>
</dbReference>
<dbReference type="InterPro" id="IPR029056">
    <property type="entry name" value="Ribokinase-like"/>
</dbReference>
<evidence type="ECO:0000256" key="2">
    <source>
        <dbReference type="ARBA" id="ARBA00022679"/>
    </source>
</evidence>
<keyword evidence="2" id="KW-0808">Transferase</keyword>
<protein>
    <submittedName>
        <fullName evidence="5">Adenosine kinase</fullName>
    </submittedName>
</protein>
<name>A0A7X9FU13_9DELT</name>
<feature type="domain" description="Carbohydrate kinase PfkB" evidence="4">
    <location>
        <begin position="56"/>
        <end position="315"/>
    </location>
</feature>
<reference evidence="5 6" key="1">
    <citation type="journal article" date="2020" name="Biotechnol. Biofuels">
        <title>New insights from the biogas microbiome by comprehensive genome-resolved metagenomics of nearly 1600 species originating from multiple anaerobic digesters.</title>
        <authorList>
            <person name="Campanaro S."/>
            <person name="Treu L."/>
            <person name="Rodriguez-R L.M."/>
            <person name="Kovalovszki A."/>
            <person name="Ziels R.M."/>
            <person name="Maus I."/>
            <person name="Zhu X."/>
            <person name="Kougias P.G."/>
            <person name="Basile A."/>
            <person name="Luo G."/>
            <person name="Schluter A."/>
            <person name="Konstantinidis K.T."/>
            <person name="Angelidaki I."/>
        </authorList>
    </citation>
    <scope>NUCLEOTIDE SEQUENCE [LARGE SCALE GENOMIC DNA]</scope>
    <source>
        <strain evidence="5">AS27yjCOA_65</strain>
    </source>
</reference>
<dbReference type="PRINTS" id="PR00990">
    <property type="entry name" value="RIBOKINASE"/>
</dbReference>
<dbReference type="PANTHER" id="PTHR43320:SF3">
    <property type="entry name" value="CARBOHYDRATE KINASE PFKB DOMAIN-CONTAINING PROTEIN"/>
    <property type="match status" value="1"/>
</dbReference>
<dbReference type="AlphaFoldDB" id="A0A7X9FU13"/>
<evidence type="ECO:0000259" key="4">
    <source>
        <dbReference type="Pfam" id="PF00294"/>
    </source>
</evidence>
<dbReference type="InterPro" id="IPR002139">
    <property type="entry name" value="Ribo/fructo_kinase"/>
</dbReference>